<evidence type="ECO:0000313" key="5">
    <source>
        <dbReference type="EMBL" id="TRX95805.1"/>
    </source>
</evidence>
<evidence type="ECO:0000313" key="6">
    <source>
        <dbReference type="Proteomes" id="UP000319160"/>
    </source>
</evidence>
<dbReference type="PANTHER" id="PTHR24113:SF12">
    <property type="entry name" value="RAN GTPASE-ACTIVATING PROTEIN 1"/>
    <property type="match status" value="1"/>
</dbReference>
<keyword evidence="6" id="KW-1185">Reference proteome</keyword>
<name>A0A553I6H0_9PEZI</name>
<comment type="caution">
    <text evidence="5">The sequence shown here is derived from an EMBL/GenBank/DDBJ whole genome shotgun (WGS) entry which is preliminary data.</text>
</comment>
<dbReference type="EMBL" id="VFLP01000014">
    <property type="protein sequence ID" value="TRX95805.1"/>
    <property type="molecule type" value="Genomic_DNA"/>
</dbReference>
<reference evidence="6" key="1">
    <citation type="submission" date="2019-06" db="EMBL/GenBank/DDBJ databases">
        <title>Draft genome sequence of the griseofulvin-producing fungus Xylaria cubensis strain G536.</title>
        <authorList>
            <person name="Mead M.E."/>
            <person name="Raja H.A."/>
            <person name="Steenwyk J.L."/>
            <person name="Knowles S.L."/>
            <person name="Oberlies N.H."/>
            <person name="Rokas A."/>
        </authorList>
    </citation>
    <scope>NUCLEOTIDE SEQUENCE [LARGE SCALE GENOMIC DNA]</scope>
    <source>
        <strain evidence="6">G536</strain>
    </source>
</reference>
<sequence length="1190" mass="130507">MEQVLDVSWMTHGKDILTRNGHHSISQSQPDHGKTASNHSPESATPNKANGKAATPSQSQPHSSSPSPSPAAVTSSPSATSTQSSTPARPIPQRGNRTRSLSNESSAGPNGTPPQRRSSWFSNISSKFSGSPSNGHTQLTNTPPKSDANADDVTPLPKITPNKNAVLPHASRQTGDAPYIPAPPRSAQPGFLGVLRRLSSSNTAVTQGTRASHGLVERRVLNVDKNRERCRLNDLNQAKLRRVAFCVDVEIAPMPKYNDEAAPSKTSTEKNDKLKATEKSEGLALKEPKAIEEQKEKAGVVKATGEQLPKEPEKEGTVTADGSKEESPPKPVEEPKPEKETSRKKEKKKKNEAERKAKKEQKRKEALEKGAIPMEIHLDSDSSTESKSLPARSPRRQTTHTTNPGRIYRRCCQLRETDILTKITGQLPKTTESCADGIIDKLDLTGYYLSLSDLETLADFLAVVPFREICLENCGLTDEGVRVVLSSLLGVRKPIVKRRSTIKPVDTAPQGGIVERLVLKNNKIGIDGWRHICLFIHMCRSIKCLDLSGLSFPAVVEPAKSTFSHLGHHGHSAHTSPDVSLLLSKSLADRLAGPELELLNLSATGLTSSQLECVIDGMLKSGVSRLGLSHNNLDVTGVEHVARYLRSARCEGLDLGGNNLRDHLEIIAGAIDDNHALWALSLANCNLDTSSLCKLFPKLSKLTNFKFFDLSHNPALFESESNATSALRRYLPKLNSLRRLHLADVSLSSEQVIALAEILPEVKSLAHINLLENPDLVRLADARTEDMQEEACALYASLLAAVRVSKTLIKIDIDDPTPESGELLKALADQVVVYTMRNLQGVSDIRDSSVDEPVPIPEKYPDVLRHIVGHEEDYPIVAEDDDELAPDEDYVIGGTGVAKALACVLKNKGNDSGRQSGEFTRELENGSAASPSPLPPGKAKDMSKHLLATARKIRARMQPALASAKASAREDLGNYHRLVFLDQTIEGIINRFEDEFPDTRQSDESNEVPSAPSSTAPAPNSSPEPHEVDSFALSDTEDIETDLRPATRSRSSSIISHTSRAFSEEEGRALRVGHKFRRSFMSQQQFNELNKDEEISKNPHHVKLVTSLMEDLMEDYEEIRKRVEEKGIVKAFEEDKNNIWKLLRDKDPAYWNVFLESQEKARANIKVEPNGAKIEPPQESAIIDEEAVAD</sequence>
<feature type="region of interest" description="Disordered" evidence="4">
    <location>
        <begin position="911"/>
        <end position="942"/>
    </location>
</feature>
<keyword evidence="1" id="KW-0343">GTPase activation</keyword>
<dbReference type="GO" id="GO:0005096">
    <property type="term" value="F:GTPase activator activity"/>
    <property type="evidence" value="ECO:0007669"/>
    <property type="project" value="UniProtKB-KW"/>
</dbReference>
<feature type="compositionally biased region" description="Low complexity" evidence="4">
    <location>
        <begin position="1048"/>
        <end position="1060"/>
    </location>
</feature>
<dbReference type="InterPro" id="IPR032675">
    <property type="entry name" value="LRR_dom_sf"/>
</dbReference>
<evidence type="ECO:0000256" key="3">
    <source>
        <dbReference type="ARBA" id="ARBA00022737"/>
    </source>
</evidence>
<dbReference type="SUPFAM" id="SSF52047">
    <property type="entry name" value="RNI-like"/>
    <property type="match status" value="1"/>
</dbReference>
<feature type="region of interest" description="Disordered" evidence="4">
    <location>
        <begin position="1171"/>
        <end position="1190"/>
    </location>
</feature>
<dbReference type="Proteomes" id="UP000319160">
    <property type="component" value="Unassembled WGS sequence"/>
</dbReference>
<dbReference type="PANTHER" id="PTHR24113">
    <property type="entry name" value="RAN GTPASE-ACTIVATING PROTEIN 1"/>
    <property type="match status" value="1"/>
</dbReference>
<dbReference type="GO" id="GO:0005634">
    <property type="term" value="C:nucleus"/>
    <property type="evidence" value="ECO:0007669"/>
    <property type="project" value="TreeGrafter"/>
</dbReference>
<feature type="compositionally biased region" description="Polar residues" evidence="4">
    <location>
        <begin position="23"/>
        <end position="48"/>
    </location>
</feature>
<feature type="compositionally biased region" description="Basic and acidic residues" evidence="4">
    <location>
        <begin position="308"/>
        <end position="368"/>
    </location>
</feature>
<dbReference type="Gene3D" id="3.80.10.10">
    <property type="entry name" value="Ribonuclease Inhibitor"/>
    <property type="match status" value="2"/>
</dbReference>
<proteinExistence type="predicted"/>
<dbReference type="InterPro" id="IPR027038">
    <property type="entry name" value="RanGap"/>
</dbReference>
<feature type="region of interest" description="Disordered" evidence="4">
    <location>
        <begin position="18"/>
        <end position="164"/>
    </location>
</feature>
<dbReference type="OrthoDB" id="8436363at2759"/>
<feature type="region of interest" description="Disordered" evidence="4">
    <location>
        <begin position="998"/>
        <end position="1029"/>
    </location>
</feature>
<dbReference type="GO" id="GO:0005829">
    <property type="term" value="C:cytosol"/>
    <property type="evidence" value="ECO:0007669"/>
    <property type="project" value="TreeGrafter"/>
</dbReference>
<dbReference type="AlphaFoldDB" id="A0A553I6H0"/>
<protein>
    <recommendedName>
        <fullName evidence="7">Cell wall biogenesis protein Mhp1</fullName>
    </recommendedName>
</protein>
<accession>A0A553I6H0</accession>
<feature type="compositionally biased region" description="Low complexity" evidence="4">
    <location>
        <begin position="53"/>
        <end position="88"/>
    </location>
</feature>
<dbReference type="GO" id="GO:0031267">
    <property type="term" value="F:small GTPase binding"/>
    <property type="evidence" value="ECO:0007669"/>
    <property type="project" value="TreeGrafter"/>
</dbReference>
<gene>
    <name evidence="5" type="ORF">FHL15_003359</name>
</gene>
<feature type="region of interest" description="Disordered" evidence="4">
    <location>
        <begin position="1041"/>
        <end position="1060"/>
    </location>
</feature>
<dbReference type="STRING" id="2512241.A0A553I6H0"/>
<evidence type="ECO:0000256" key="1">
    <source>
        <dbReference type="ARBA" id="ARBA00022468"/>
    </source>
</evidence>
<organism evidence="5 6">
    <name type="scientific">Xylaria flabelliformis</name>
    <dbReference type="NCBI Taxonomy" id="2512241"/>
    <lineage>
        <taxon>Eukaryota</taxon>
        <taxon>Fungi</taxon>
        <taxon>Dikarya</taxon>
        <taxon>Ascomycota</taxon>
        <taxon>Pezizomycotina</taxon>
        <taxon>Sordariomycetes</taxon>
        <taxon>Xylariomycetidae</taxon>
        <taxon>Xylariales</taxon>
        <taxon>Xylariaceae</taxon>
        <taxon>Xylaria</taxon>
    </lineage>
</organism>
<dbReference type="SMART" id="SM00368">
    <property type="entry name" value="LRR_RI"/>
    <property type="match status" value="4"/>
</dbReference>
<dbReference type="GO" id="GO:0006913">
    <property type="term" value="P:nucleocytoplasmic transport"/>
    <property type="evidence" value="ECO:0007669"/>
    <property type="project" value="TreeGrafter"/>
</dbReference>
<keyword evidence="3" id="KW-0677">Repeat</keyword>
<feature type="compositionally biased region" description="Polar residues" evidence="4">
    <location>
        <begin position="98"/>
        <end position="117"/>
    </location>
</feature>
<feature type="region of interest" description="Disordered" evidence="4">
    <location>
        <begin position="257"/>
        <end position="403"/>
    </location>
</feature>
<feature type="compositionally biased region" description="Low complexity" evidence="4">
    <location>
        <begin position="1009"/>
        <end position="1023"/>
    </location>
</feature>
<evidence type="ECO:0000256" key="4">
    <source>
        <dbReference type="SAM" id="MobiDB-lite"/>
    </source>
</evidence>
<feature type="compositionally biased region" description="Low complexity" evidence="4">
    <location>
        <begin position="118"/>
        <end position="135"/>
    </location>
</feature>
<evidence type="ECO:0008006" key="7">
    <source>
        <dbReference type="Google" id="ProtNLM"/>
    </source>
</evidence>
<feature type="compositionally biased region" description="Basic and acidic residues" evidence="4">
    <location>
        <begin position="267"/>
        <end position="299"/>
    </location>
</feature>
<keyword evidence="2" id="KW-0433">Leucine-rich repeat</keyword>
<dbReference type="GO" id="GO:0048471">
    <property type="term" value="C:perinuclear region of cytoplasm"/>
    <property type="evidence" value="ECO:0007669"/>
    <property type="project" value="TreeGrafter"/>
</dbReference>
<evidence type="ECO:0000256" key="2">
    <source>
        <dbReference type="ARBA" id="ARBA00022614"/>
    </source>
</evidence>